<gene>
    <name evidence="2" type="ORF">ATX59_09110</name>
</gene>
<evidence type="ECO:0000313" key="3">
    <source>
        <dbReference type="Proteomes" id="UP000181728"/>
    </source>
</evidence>
<dbReference type="Proteomes" id="UP000181728">
    <property type="component" value="Unassembled WGS sequence"/>
</dbReference>
<keyword evidence="1" id="KW-0472">Membrane</keyword>
<keyword evidence="1" id="KW-1133">Transmembrane helix</keyword>
<name>A0A6N4A3N7_OENOE</name>
<evidence type="ECO:0000313" key="2">
    <source>
        <dbReference type="EMBL" id="OIM20400.1"/>
    </source>
</evidence>
<feature type="transmembrane region" description="Helical" evidence="1">
    <location>
        <begin position="26"/>
        <end position="44"/>
    </location>
</feature>
<dbReference type="AlphaFoldDB" id="A0A6N4A3N7"/>
<feature type="transmembrane region" description="Helical" evidence="1">
    <location>
        <begin position="79"/>
        <end position="96"/>
    </location>
</feature>
<dbReference type="InterPro" id="IPR012507">
    <property type="entry name" value="YibE_F"/>
</dbReference>
<accession>A0A6N4A3N7</accession>
<reference evidence="2 3" key="1">
    <citation type="journal article" date="2016" name="BMC Genomics">
        <title>Consensus pan-genome assembly of the specialised wine bacterium Oenococcus oeni.</title>
        <authorList>
            <person name="Sternes P.R."/>
            <person name="Borneman A.R."/>
        </authorList>
    </citation>
    <scope>NUCLEOTIDE SEQUENCE [LARGE SCALE GENOMIC DNA]</scope>
    <source>
        <strain evidence="2 3">AWRIB661</strain>
    </source>
</reference>
<sequence length="258" mass="29634">MSTDLVLFIFVILASLFVFRKRAFAFLLYAFSVIAVTIFLIVLMAYKNGIYFFGIIGILFLVFSLIFVNKLDKIASKTILYSSLVVYPICFLILKINEHIFQVQGFDPLMLQYLDGYSFKFDLNYYKLTTIIIMFLSVCISLDIGISYIVSLEEVDRDLQTNKLSLLKQLEKNISEKILGININTLIFSFVAGNISYLIFLNDFKYNISSILNSKIICFEITQITFSLISSIAFISISKKIFEKIYIKNLKGEDFDSS</sequence>
<protein>
    <recommendedName>
        <fullName evidence="4">YibE/F family protein</fullName>
    </recommendedName>
</protein>
<evidence type="ECO:0000256" key="1">
    <source>
        <dbReference type="SAM" id="Phobius"/>
    </source>
</evidence>
<feature type="transmembrane region" description="Helical" evidence="1">
    <location>
        <begin position="6"/>
        <end position="21"/>
    </location>
</feature>
<dbReference type="RefSeq" id="WP_071449134.1">
    <property type="nucleotide sequence ID" value="NZ_MLOK01000060.1"/>
</dbReference>
<comment type="caution">
    <text evidence="2">The sequence shown here is derived from an EMBL/GenBank/DDBJ whole genome shotgun (WGS) entry which is preliminary data.</text>
</comment>
<feature type="transmembrane region" description="Helical" evidence="1">
    <location>
        <begin position="50"/>
        <end position="67"/>
    </location>
</feature>
<keyword evidence="1" id="KW-0812">Transmembrane</keyword>
<feature type="transmembrane region" description="Helical" evidence="1">
    <location>
        <begin position="128"/>
        <end position="150"/>
    </location>
</feature>
<organism evidence="2 3">
    <name type="scientific">Oenococcus oeni</name>
    <name type="common">Leuconostoc oenos</name>
    <dbReference type="NCBI Taxonomy" id="1247"/>
    <lineage>
        <taxon>Bacteria</taxon>
        <taxon>Bacillati</taxon>
        <taxon>Bacillota</taxon>
        <taxon>Bacilli</taxon>
        <taxon>Lactobacillales</taxon>
        <taxon>Lactobacillaceae</taxon>
        <taxon>Oenococcus</taxon>
    </lineage>
</organism>
<dbReference type="EMBL" id="MLOK01000060">
    <property type="protein sequence ID" value="OIM20400.1"/>
    <property type="molecule type" value="Genomic_DNA"/>
</dbReference>
<evidence type="ECO:0008006" key="4">
    <source>
        <dbReference type="Google" id="ProtNLM"/>
    </source>
</evidence>
<proteinExistence type="predicted"/>
<feature type="transmembrane region" description="Helical" evidence="1">
    <location>
        <begin position="212"/>
        <end position="235"/>
    </location>
</feature>
<feature type="transmembrane region" description="Helical" evidence="1">
    <location>
        <begin position="178"/>
        <end position="200"/>
    </location>
</feature>
<dbReference type="Pfam" id="PF07907">
    <property type="entry name" value="YibE_F"/>
    <property type="match status" value="1"/>
</dbReference>